<dbReference type="AlphaFoldDB" id="X0TC34"/>
<organism evidence="3">
    <name type="scientific">marine sediment metagenome</name>
    <dbReference type="NCBI Taxonomy" id="412755"/>
    <lineage>
        <taxon>unclassified sequences</taxon>
        <taxon>metagenomes</taxon>
        <taxon>ecological metagenomes</taxon>
    </lineage>
</organism>
<dbReference type="EMBL" id="BARS01001005">
    <property type="protein sequence ID" value="GAF84886.1"/>
    <property type="molecule type" value="Genomic_DNA"/>
</dbReference>
<keyword evidence="2" id="KW-0067">ATP-binding</keyword>
<name>X0TC34_9ZZZZ</name>
<evidence type="ECO:0008006" key="4">
    <source>
        <dbReference type="Google" id="ProtNLM"/>
    </source>
</evidence>
<evidence type="ECO:0000313" key="3">
    <source>
        <dbReference type="EMBL" id="GAF84886.1"/>
    </source>
</evidence>
<reference evidence="3" key="1">
    <citation type="journal article" date="2014" name="Front. Microbiol.">
        <title>High frequency of phylogenetically diverse reductive dehalogenase-homologous genes in deep subseafloor sedimentary metagenomes.</title>
        <authorList>
            <person name="Kawai M."/>
            <person name="Futagami T."/>
            <person name="Toyoda A."/>
            <person name="Takaki Y."/>
            <person name="Nishi S."/>
            <person name="Hori S."/>
            <person name="Arai W."/>
            <person name="Tsubouchi T."/>
            <person name="Morono Y."/>
            <person name="Uchiyama I."/>
            <person name="Ito T."/>
            <person name="Fujiyama A."/>
            <person name="Inagaki F."/>
            <person name="Takami H."/>
        </authorList>
    </citation>
    <scope>NUCLEOTIDE SEQUENCE</scope>
    <source>
        <strain evidence="3">Expedition CK06-06</strain>
    </source>
</reference>
<evidence type="ECO:0000256" key="1">
    <source>
        <dbReference type="ARBA" id="ARBA00022741"/>
    </source>
</evidence>
<dbReference type="GO" id="GO:0004140">
    <property type="term" value="F:dephospho-CoA kinase activity"/>
    <property type="evidence" value="ECO:0007669"/>
    <property type="project" value="InterPro"/>
</dbReference>
<protein>
    <recommendedName>
        <fullName evidence="4">Zeta toxin domain-containing protein</fullName>
    </recommendedName>
</protein>
<dbReference type="PROSITE" id="PS51219">
    <property type="entry name" value="DPCK"/>
    <property type="match status" value="1"/>
</dbReference>
<dbReference type="GO" id="GO:0015937">
    <property type="term" value="P:coenzyme A biosynthetic process"/>
    <property type="evidence" value="ECO:0007669"/>
    <property type="project" value="InterPro"/>
</dbReference>
<dbReference type="GO" id="GO:0005524">
    <property type="term" value="F:ATP binding"/>
    <property type="evidence" value="ECO:0007669"/>
    <property type="project" value="UniProtKB-KW"/>
</dbReference>
<dbReference type="InterPro" id="IPR001977">
    <property type="entry name" value="Depp_CoAkinase"/>
</dbReference>
<dbReference type="InterPro" id="IPR027417">
    <property type="entry name" value="P-loop_NTPase"/>
</dbReference>
<dbReference type="Gene3D" id="3.40.50.300">
    <property type="entry name" value="P-loop containing nucleotide triphosphate hydrolases"/>
    <property type="match status" value="1"/>
</dbReference>
<feature type="non-terminal residue" evidence="3">
    <location>
        <position position="58"/>
    </location>
</feature>
<evidence type="ECO:0000256" key="2">
    <source>
        <dbReference type="ARBA" id="ARBA00022840"/>
    </source>
</evidence>
<accession>X0TC34</accession>
<gene>
    <name evidence="3" type="ORF">S01H1_02147</name>
</gene>
<dbReference type="SUPFAM" id="SSF52540">
    <property type="entry name" value="P-loop containing nucleoside triphosphate hydrolases"/>
    <property type="match status" value="1"/>
</dbReference>
<comment type="caution">
    <text evidence="3">The sequence shown here is derived from an EMBL/GenBank/DDBJ whole genome shotgun (WGS) entry which is preliminary data.</text>
</comment>
<proteinExistence type="predicted"/>
<dbReference type="Pfam" id="PF01121">
    <property type="entry name" value="CoaE"/>
    <property type="match status" value="1"/>
</dbReference>
<keyword evidence="1" id="KW-0547">Nucleotide-binding</keyword>
<sequence>MATRVIGLAGRPGCGKSAVARALAGRPSVEAIDLDRVAWETYVPETTTYDRLVARFGR</sequence>